<dbReference type="PROSITE" id="PS00379">
    <property type="entry name" value="CDP_ALCOHOL_P_TRANSF"/>
    <property type="match status" value="1"/>
</dbReference>
<keyword evidence="8 16" id="KW-0812">Transmembrane</keyword>
<dbReference type="InterPro" id="IPR043130">
    <property type="entry name" value="CDP-OH_PTrfase_TM_dom"/>
</dbReference>
<evidence type="ECO:0000313" key="17">
    <source>
        <dbReference type="EMBL" id="MFD1927445.1"/>
    </source>
</evidence>
<evidence type="ECO:0000256" key="8">
    <source>
        <dbReference type="ARBA" id="ARBA00022692"/>
    </source>
</evidence>
<dbReference type="InterPro" id="IPR000462">
    <property type="entry name" value="CDP-OH_P_trans"/>
</dbReference>
<evidence type="ECO:0000256" key="5">
    <source>
        <dbReference type="ARBA" id="ARBA00017171"/>
    </source>
</evidence>
<dbReference type="RefSeq" id="WP_381536102.1">
    <property type="nucleotide sequence ID" value="NZ_JBHUGI010000008.1"/>
</dbReference>
<dbReference type="PANTHER" id="PTHR14269:SF61">
    <property type="entry name" value="CDP-DIACYLGLYCEROL--SERINE O-PHOSPHATIDYLTRANSFERASE"/>
    <property type="match status" value="1"/>
</dbReference>
<dbReference type="EC" id="2.7.8.8" evidence="4"/>
<dbReference type="PANTHER" id="PTHR14269">
    <property type="entry name" value="CDP-DIACYLGLYCEROL--GLYCEROL-3-PHOSPHATE 3-PHOSPHATIDYLTRANSFERASE-RELATED"/>
    <property type="match status" value="1"/>
</dbReference>
<dbReference type="NCBIfam" id="TIGR00473">
    <property type="entry name" value="pssA"/>
    <property type="match status" value="1"/>
</dbReference>
<gene>
    <name evidence="17" type="primary">pssA</name>
    <name evidence="17" type="ORF">ACFSFY_05120</name>
</gene>
<feature type="transmembrane region" description="Helical" evidence="16">
    <location>
        <begin position="32"/>
        <end position="55"/>
    </location>
</feature>
<dbReference type="GO" id="GO:0003882">
    <property type="term" value="F:CDP-diacylglycerol-serine O-phosphatidyltransferase activity"/>
    <property type="evidence" value="ECO:0007669"/>
    <property type="project" value="UniProtKB-EC"/>
</dbReference>
<evidence type="ECO:0000256" key="2">
    <source>
        <dbReference type="ARBA" id="ARBA00004127"/>
    </source>
</evidence>
<keyword evidence="12" id="KW-0594">Phospholipid biosynthesis</keyword>
<reference evidence="18" key="1">
    <citation type="journal article" date="2019" name="Int. J. Syst. Evol. Microbiol.">
        <title>The Global Catalogue of Microorganisms (GCM) 10K type strain sequencing project: providing services to taxonomists for standard genome sequencing and annotation.</title>
        <authorList>
            <consortium name="The Broad Institute Genomics Platform"/>
            <consortium name="The Broad Institute Genome Sequencing Center for Infectious Disease"/>
            <person name="Wu L."/>
            <person name="Ma J."/>
        </authorList>
    </citation>
    <scope>NUCLEOTIDE SEQUENCE [LARGE SCALE GENOMIC DNA]</scope>
    <source>
        <strain evidence="18">CGMCC 4.7177</strain>
    </source>
</reference>
<evidence type="ECO:0000256" key="13">
    <source>
        <dbReference type="ARBA" id="ARBA00023264"/>
    </source>
</evidence>
<comment type="subcellular location">
    <subcellularLocation>
        <location evidence="2">Endomembrane system</location>
        <topology evidence="2">Multi-pass membrane protein</topology>
    </subcellularLocation>
</comment>
<keyword evidence="10" id="KW-0443">Lipid metabolism</keyword>
<evidence type="ECO:0000256" key="15">
    <source>
        <dbReference type="RuleBase" id="RU003750"/>
    </source>
</evidence>
<organism evidence="17 18">
    <name type="scientific">Sporosarcina siberiensis</name>
    <dbReference type="NCBI Taxonomy" id="1365606"/>
    <lineage>
        <taxon>Bacteria</taxon>
        <taxon>Bacillati</taxon>
        <taxon>Bacillota</taxon>
        <taxon>Bacilli</taxon>
        <taxon>Bacillales</taxon>
        <taxon>Caryophanaceae</taxon>
        <taxon>Sporosarcina</taxon>
    </lineage>
</organism>
<evidence type="ECO:0000256" key="10">
    <source>
        <dbReference type="ARBA" id="ARBA00023098"/>
    </source>
</evidence>
<keyword evidence="7 15" id="KW-0808">Transferase</keyword>
<name>A0ABW4SF61_9BACL</name>
<feature type="transmembrane region" description="Helical" evidence="16">
    <location>
        <begin position="101"/>
        <end position="120"/>
    </location>
</feature>
<feature type="transmembrane region" description="Helical" evidence="16">
    <location>
        <begin position="156"/>
        <end position="174"/>
    </location>
</feature>
<evidence type="ECO:0000256" key="4">
    <source>
        <dbReference type="ARBA" id="ARBA00013174"/>
    </source>
</evidence>
<feature type="transmembrane region" description="Helical" evidence="16">
    <location>
        <begin position="132"/>
        <end position="150"/>
    </location>
</feature>
<keyword evidence="11 16" id="KW-0472">Membrane</keyword>
<keyword evidence="18" id="KW-1185">Reference proteome</keyword>
<keyword evidence="6" id="KW-0444">Lipid biosynthesis</keyword>
<dbReference type="InterPro" id="IPR004533">
    <property type="entry name" value="CDP-diaglyc--ser_O-PTrfase"/>
</dbReference>
<keyword evidence="9 16" id="KW-1133">Transmembrane helix</keyword>
<evidence type="ECO:0000256" key="9">
    <source>
        <dbReference type="ARBA" id="ARBA00022989"/>
    </source>
</evidence>
<dbReference type="Pfam" id="PF01066">
    <property type="entry name" value="CDP-OH_P_transf"/>
    <property type="match status" value="1"/>
</dbReference>
<comment type="similarity">
    <text evidence="3 15">Belongs to the CDP-alcohol phosphatidyltransferase class-I family.</text>
</comment>
<evidence type="ECO:0000256" key="1">
    <source>
        <dbReference type="ARBA" id="ARBA00000287"/>
    </source>
</evidence>
<keyword evidence="13" id="KW-1208">Phospholipid metabolism</keyword>
<evidence type="ECO:0000313" key="18">
    <source>
        <dbReference type="Proteomes" id="UP001597218"/>
    </source>
</evidence>
<evidence type="ECO:0000256" key="12">
    <source>
        <dbReference type="ARBA" id="ARBA00023209"/>
    </source>
</evidence>
<dbReference type="Gene3D" id="1.20.120.1760">
    <property type="match status" value="1"/>
</dbReference>
<evidence type="ECO:0000256" key="3">
    <source>
        <dbReference type="ARBA" id="ARBA00010441"/>
    </source>
</evidence>
<evidence type="ECO:0000256" key="7">
    <source>
        <dbReference type="ARBA" id="ARBA00022679"/>
    </source>
</evidence>
<comment type="caution">
    <text evidence="17">The sequence shown here is derived from an EMBL/GenBank/DDBJ whole genome shotgun (WGS) entry which is preliminary data.</text>
</comment>
<dbReference type="InterPro" id="IPR048254">
    <property type="entry name" value="CDP_ALCOHOL_P_TRANSF_CS"/>
</dbReference>
<dbReference type="InterPro" id="IPR050324">
    <property type="entry name" value="CDP-alcohol_PTase-I"/>
</dbReference>
<evidence type="ECO:0000256" key="6">
    <source>
        <dbReference type="ARBA" id="ARBA00022516"/>
    </source>
</evidence>
<evidence type="ECO:0000256" key="14">
    <source>
        <dbReference type="ARBA" id="ARBA00032361"/>
    </source>
</evidence>
<evidence type="ECO:0000256" key="16">
    <source>
        <dbReference type="SAM" id="Phobius"/>
    </source>
</evidence>
<evidence type="ECO:0000256" key="11">
    <source>
        <dbReference type="ARBA" id="ARBA00023136"/>
    </source>
</evidence>
<dbReference type="Proteomes" id="UP001597218">
    <property type="component" value="Unassembled WGS sequence"/>
</dbReference>
<protein>
    <recommendedName>
        <fullName evidence="5">CDP-diacylglycerol--serine O-phosphatidyltransferase</fullName>
        <ecNumber evidence="4">2.7.8.8</ecNumber>
    </recommendedName>
    <alternativeName>
        <fullName evidence="14">Phosphatidylserine synthase</fullName>
    </alternativeName>
</protein>
<accession>A0ABW4SF61</accession>
<dbReference type="EMBL" id="JBHUGI010000008">
    <property type="protein sequence ID" value="MFD1927445.1"/>
    <property type="molecule type" value="Genomic_DNA"/>
</dbReference>
<sequence>MSFTKSVDTKKKLLLNQSANILTMLNLGSGSMALILIMKGHASLAAGLIFLAAICDMYDGKVARNLNISSDFGKQLDSLADLISFGVAPALLIYQSILFQYSIAGILLTVMYILCGAIRLARFNVTTFTGNFQGLPIPAAGCLLALFFLMKFYIPSVFFMFILLGLSVLMIGTFKVKKI</sequence>
<comment type="catalytic activity">
    <reaction evidence="1">
        <text>a CDP-1,2-diacyl-sn-glycerol + L-serine = a 1,2-diacyl-sn-glycero-3-phospho-L-serine + CMP + H(+)</text>
        <dbReference type="Rhea" id="RHEA:16913"/>
        <dbReference type="ChEBI" id="CHEBI:15378"/>
        <dbReference type="ChEBI" id="CHEBI:33384"/>
        <dbReference type="ChEBI" id="CHEBI:57262"/>
        <dbReference type="ChEBI" id="CHEBI:58332"/>
        <dbReference type="ChEBI" id="CHEBI:60377"/>
        <dbReference type="EC" id="2.7.8.8"/>
    </reaction>
</comment>
<proteinExistence type="inferred from homology"/>